<name>A0AAD3P5G2_NEPGR</name>
<comment type="caution">
    <text evidence="2">The sequence shown here is derived from an EMBL/GenBank/DDBJ whole genome shotgun (WGS) entry which is preliminary data.</text>
</comment>
<keyword evidence="3" id="KW-1185">Reference proteome</keyword>
<dbReference type="EMBL" id="BSYO01000001">
    <property type="protein sequence ID" value="GMG99802.1"/>
    <property type="molecule type" value="Genomic_DNA"/>
</dbReference>
<dbReference type="Proteomes" id="UP001279734">
    <property type="component" value="Unassembled WGS sequence"/>
</dbReference>
<feature type="signal peptide" evidence="1">
    <location>
        <begin position="1"/>
        <end position="22"/>
    </location>
</feature>
<gene>
    <name evidence="2" type="ORF">Nepgr_001642</name>
</gene>
<sequence length="96" mass="9811">MARVTKALLIALTVLLAGTAMAVEGGRDLEKKPNEKAEHPQSFLGGFPGVLPFPTPGVVGLGGPRLGSSGSSFFCPFPGLNCVVVQQPTVPGGRNP</sequence>
<evidence type="ECO:0000313" key="3">
    <source>
        <dbReference type="Proteomes" id="UP001279734"/>
    </source>
</evidence>
<evidence type="ECO:0000313" key="2">
    <source>
        <dbReference type="EMBL" id="GMG99802.1"/>
    </source>
</evidence>
<dbReference type="AlphaFoldDB" id="A0AAD3P5G2"/>
<keyword evidence="1" id="KW-0732">Signal</keyword>
<reference evidence="2" key="1">
    <citation type="submission" date="2023-05" db="EMBL/GenBank/DDBJ databases">
        <title>Nepenthes gracilis genome sequencing.</title>
        <authorList>
            <person name="Fukushima K."/>
        </authorList>
    </citation>
    <scope>NUCLEOTIDE SEQUENCE</scope>
    <source>
        <strain evidence="2">SING2019-196</strain>
    </source>
</reference>
<proteinExistence type="predicted"/>
<evidence type="ECO:0000256" key="1">
    <source>
        <dbReference type="SAM" id="SignalP"/>
    </source>
</evidence>
<protein>
    <submittedName>
        <fullName evidence="2">Uncharacterized protein</fullName>
    </submittedName>
</protein>
<feature type="chain" id="PRO_5042008069" evidence="1">
    <location>
        <begin position="23"/>
        <end position="96"/>
    </location>
</feature>
<accession>A0AAD3P5G2</accession>
<organism evidence="2 3">
    <name type="scientific">Nepenthes gracilis</name>
    <name type="common">Slender pitcher plant</name>
    <dbReference type="NCBI Taxonomy" id="150966"/>
    <lineage>
        <taxon>Eukaryota</taxon>
        <taxon>Viridiplantae</taxon>
        <taxon>Streptophyta</taxon>
        <taxon>Embryophyta</taxon>
        <taxon>Tracheophyta</taxon>
        <taxon>Spermatophyta</taxon>
        <taxon>Magnoliopsida</taxon>
        <taxon>eudicotyledons</taxon>
        <taxon>Gunneridae</taxon>
        <taxon>Pentapetalae</taxon>
        <taxon>Caryophyllales</taxon>
        <taxon>Nepenthaceae</taxon>
        <taxon>Nepenthes</taxon>
    </lineage>
</organism>